<dbReference type="InterPro" id="IPR048936">
    <property type="entry name" value="MvdD-like_ATPgrasp"/>
</dbReference>
<dbReference type="Gene3D" id="3.30.470.20">
    <property type="entry name" value="ATP-grasp fold, B domain"/>
    <property type="match status" value="1"/>
</dbReference>
<dbReference type="InterPro" id="IPR013651">
    <property type="entry name" value="ATP-grasp_RimK-type"/>
</dbReference>
<reference evidence="3 4" key="1">
    <citation type="submission" date="2020-11" db="EMBL/GenBank/DDBJ databases">
        <title>A novel isolate from a Black sea contaminated sediment with potential to produce alkanes: Plantactinospora alkalitolerans sp. nov.</title>
        <authorList>
            <person name="Carro L."/>
            <person name="Veyisoglu A."/>
            <person name="Guven K."/>
            <person name="Schumann P."/>
            <person name="Klenk H.-P."/>
            <person name="Sahin N."/>
        </authorList>
    </citation>
    <scope>NUCLEOTIDE SEQUENCE [LARGE SCALE GENOMIC DNA]</scope>
    <source>
        <strain evidence="3 4">S1510</strain>
    </source>
</reference>
<keyword evidence="1" id="KW-0067">ATP-binding</keyword>
<evidence type="ECO:0000313" key="4">
    <source>
        <dbReference type="Proteomes" id="UP000638560"/>
    </source>
</evidence>
<dbReference type="EMBL" id="JADPUN010000422">
    <property type="protein sequence ID" value="MBF9135223.1"/>
    <property type="molecule type" value="Genomic_DNA"/>
</dbReference>
<dbReference type="Pfam" id="PF08443">
    <property type="entry name" value="RimK"/>
    <property type="match status" value="1"/>
</dbReference>
<gene>
    <name evidence="3" type="primary">tgmB</name>
    <name evidence="3" type="ORF">I0C86_40965</name>
</gene>
<keyword evidence="1" id="KW-0547">Nucleotide-binding</keyword>
<protein>
    <submittedName>
        <fullName evidence="3">ATP-grasp ribosomal peptide maturase</fullName>
    </submittedName>
</protein>
<organism evidence="3 4">
    <name type="scientific">Plantactinospora alkalitolerans</name>
    <dbReference type="NCBI Taxonomy" id="2789879"/>
    <lineage>
        <taxon>Bacteria</taxon>
        <taxon>Bacillati</taxon>
        <taxon>Actinomycetota</taxon>
        <taxon>Actinomycetes</taxon>
        <taxon>Micromonosporales</taxon>
        <taxon>Micromonosporaceae</taxon>
        <taxon>Plantactinospora</taxon>
    </lineage>
</organism>
<evidence type="ECO:0000313" key="3">
    <source>
        <dbReference type="EMBL" id="MBF9135223.1"/>
    </source>
</evidence>
<dbReference type="RefSeq" id="WP_196206680.1">
    <property type="nucleotide sequence ID" value="NZ_JADPUN010000422.1"/>
</dbReference>
<evidence type="ECO:0000259" key="2">
    <source>
        <dbReference type="PROSITE" id="PS50975"/>
    </source>
</evidence>
<dbReference type="PANTHER" id="PTHR21621:SF0">
    <property type="entry name" value="BETA-CITRYLGLUTAMATE SYNTHASE B-RELATED"/>
    <property type="match status" value="1"/>
</dbReference>
<dbReference type="SUPFAM" id="SSF56059">
    <property type="entry name" value="Glutathione synthetase ATP-binding domain-like"/>
    <property type="match status" value="1"/>
</dbReference>
<feature type="domain" description="ATP-grasp" evidence="2">
    <location>
        <begin position="130"/>
        <end position="317"/>
    </location>
</feature>
<evidence type="ECO:0000256" key="1">
    <source>
        <dbReference type="PROSITE-ProRule" id="PRU00409"/>
    </source>
</evidence>
<sequence length="319" mass="35017">MTVLVITEPCDVTVDLVIQELNDRHVPVHRIDLADFPQALSVVAAVGDHGQWAGTLADDHRCTRLEEVRAVYFRRPEPARLPGALDPYERRWAAREAELGFGGLLAALPHARWVNDPRANAAADRKPRQLAVATGHGMTVPQTLVTNDPEEARRFVAAATGGAIYKPFHMRPYVDADTDQLMALATTPVTAGDITDAVAGTAHLFQHQVPKAYELRVTAVGDRLFAARIDAHSEAAKIDWRTDYANLAYAAVDLPKQVSKQLHAIRTSLRLTYAAFDLIVTPDGDYVFLEVNPDGQWAWIEHETGLPIAAALADTLEKT</sequence>
<dbReference type="InterPro" id="IPR026449">
    <property type="entry name" value="GRASP_SAV_5884"/>
</dbReference>
<keyword evidence="4" id="KW-1185">Reference proteome</keyword>
<dbReference type="InterPro" id="IPR011761">
    <property type="entry name" value="ATP-grasp"/>
</dbReference>
<dbReference type="Pfam" id="PF21068">
    <property type="entry name" value="ATPgraspMvdD"/>
    <property type="match status" value="1"/>
</dbReference>
<name>A0ABS0H9R9_9ACTN</name>
<accession>A0ABS0H9R9</accession>
<proteinExistence type="predicted"/>
<dbReference type="PANTHER" id="PTHR21621">
    <property type="entry name" value="RIBOSOMAL PROTEIN S6 MODIFICATION PROTEIN"/>
    <property type="match status" value="1"/>
</dbReference>
<dbReference type="PROSITE" id="PS50975">
    <property type="entry name" value="ATP_GRASP"/>
    <property type="match status" value="1"/>
</dbReference>
<dbReference type="Proteomes" id="UP000638560">
    <property type="component" value="Unassembled WGS sequence"/>
</dbReference>
<comment type="caution">
    <text evidence="3">The sequence shown here is derived from an EMBL/GenBank/DDBJ whole genome shotgun (WGS) entry which is preliminary data.</text>
</comment>
<dbReference type="NCBIfam" id="TIGR04187">
    <property type="entry name" value="GRASP_SAV_5884"/>
    <property type="match status" value="1"/>
</dbReference>